<feature type="compositionally biased region" description="Polar residues" evidence="1">
    <location>
        <begin position="107"/>
        <end position="117"/>
    </location>
</feature>
<feature type="compositionally biased region" description="Polar residues" evidence="1">
    <location>
        <begin position="80"/>
        <end position="99"/>
    </location>
</feature>
<feature type="region of interest" description="Disordered" evidence="1">
    <location>
        <begin position="461"/>
        <end position="600"/>
    </location>
</feature>
<dbReference type="EMBL" id="MU864362">
    <property type="protein sequence ID" value="KAK4190978.1"/>
    <property type="molecule type" value="Genomic_DNA"/>
</dbReference>
<name>A0AAN6X0E5_9PEZI</name>
<keyword evidence="3" id="KW-1185">Reference proteome</keyword>
<accession>A0AAN6X0E5</accession>
<feature type="compositionally biased region" description="Polar residues" evidence="1">
    <location>
        <begin position="581"/>
        <end position="600"/>
    </location>
</feature>
<evidence type="ECO:0000256" key="1">
    <source>
        <dbReference type="SAM" id="MobiDB-lite"/>
    </source>
</evidence>
<evidence type="ECO:0000313" key="2">
    <source>
        <dbReference type="EMBL" id="KAK4190978.1"/>
    </source>
</evidence>
<protein>
    <submittedName>
        <fullName evidence="2">Uncharacterized protein</fullName>
    </submittedName>
</protein>
<proteinExistence type="predicted"/>
<dbReference type="AlphaFoldDB" id="A0AAN6X0E5"/>
<feature type="compositionally biased region" description="Polar residues" evidence="1">
    <location>
        <begin position="504"/>
        <end position="517"/>
    </location>
</feature>
<feature type="compositionally biased region" description="Acidic residues" evidence="1">
    <location>
        <begin position="534"/>
        <end position="544"/>
    </location>
</feature>
<feature type="region of interest" description="Disordered" evidence="1">
    <location>
        <begin position="292"/>
        <end position="312"/>
    </location>
</feature>
<feature type="compositionally biased region" description="Acidic residues" evidence="1">
    <location>
        <begin position="560"/>
        <end position="580"/>
    </location>
</feature>
<sequence length="600" mass="65802">MDTSTRSPDPSKALKAVKDKECQFCHQAFTSSSLGRHLDLFIREHNPREDGVHDVEIIKEIRRGITRRRPKASAGRRDTSLSIGTPTVASRKSHGSSVVSEDAEPSAANTPVSQVKTNKVEGGIGRAREYPFNTPWEATGVINDIGASVQGRGAGQTVDSESVAGLPRPPNRQALKQQLDAKQKIQDAMDTAKAAELALREIIGSFRAAKQQVDVDSMPFDFDPLSLDFPALTLHCLEPPPTLFASTQHPTSTSWSILPPGPVQLEALRTYFKEEFRKFKIACAAATTAVNEDLTYPPSNNPVKSDSRDDVRKAERKAIKMEQQVFEHIEATYAVWERLSSEERGNLWRLEMARSIGRRQKEVMKLKESRNLVKQENIYLKTQIEHLNRLQQPREFKITPPSLLYMDEKTMNLALEEGLASTNTRKYVGLNIADRHSDTHTITTSAIERWKNVIRATRTGLPAQRPLEPQARPGQQHPVRTQQSTPSHHGSPHLSPAPMAPMNTDATSTTQVTTPSAATAVGTPSMAHTTANNADEDSDCEMNEGDVPAPSEADAASDASGDDEADADADGEIDAMEEDVQTTNSTATDSTAHARPSGSQ</sequence>
<reference evidence="2" key="2">
    <citation type="submission" date="2023-05" db="EMBL/GenBank/DDBJ databases">
        <authorList>
            <consortium name="Lawrence Berkeley National Laboratory"/>
            <person name="Steindorff A."/>
            <person name="Hensen N."/>
            <person name="Bonometti L."/>
            <person name="Westerberg I."/>
            <person name="Brannstrom I.O."/>
            <person name="Guillou S."/>
            <person name="Cros-Aarteil S."/>
            <person name="Calhoun S."/>
            <person name="Haridas S."/>
            <person name="Kuo A."/>
            <person name="Mondo S."/>
            <person name="Pangilinan J."/>
            <person name="Riley R."/>
            <person name="Labutti K."/>
            <person name="Andreopoulos B."/>
            <person name="Lipzen A."/>
            <person name="Chen C."/>
            <person name="Yanf M."/>
            <person name="Daum C."/>
            <person name="Ng V."/>
            <person name="Clum A."/>
            <person name="Ohm R."/>
            <person name="Martin F."/>
            <person name="Silar P."/>
            <person name="Natvig D."/>
            <person name="Lalanne C."/>
            <person name="Gautier V."/>
            <person name="Ament-Velasquez S.L."/>
            <person name="Kruys A."/>
            <person name="Hutchinson M.I."/>
            <person name="Powell A.J."/>
            <person name="Barry K."/>
            <person name="Miller A.N."/>
            <person name="Grigoriev I.V."/>
            <person name="Debuchy R."/>
            <person name="Gladieux P."/>
            <person name="Thoren M.H."/>
            <person name="Johannesson H."/>
        </authorList>
    </citation>
    <scope>NUCLEOTIDE SEQUENCE</scope>
    <source>
        <strain evidence="2">PSN309</strain>
    </source>
</reference>
<feature type="region of interest" description="Disordered" evidence="1">
    <location>
        <begin position="67"/>
        <end position="120"/>
    </location>
</feature>
<comment type="caution">
    <text evidence="2">The sequence shown here is derived from an EMBL/GenBank/DDBJ whole genome shotgun (WGS) entry which is preliminary data.</text>
</comment>
<reference evidence="2" key="1">
    <citation type="journal article" date="2023" name="Mol. Phylogenet. Evol.">
        <title>Genome-scale phylogeny and comparative genomics of the fungal order Sordariales.</title>
        <authorList>
            <person name="Hensen N."/>
            <person name="Bonometti L."/>
            <person name="Westerberg I."/>
            <person name="Brannstrom I.O."/>
            <person name="Guillou S."/>
            <person name="Cros-Aarteil S."/>
            <person name="Calhoun S."/>
            <person name="Haridas S."/>
            <person name="Kuo A."/>
            <person name="Mondo S."/>
            <person name="Pangilinan J."/>
            <person name="Riley R."/>
            <person name="LaButti K."/>
            <person name="Andreopoulos B."/>
            <person name="Lipzen A."/>
            <person name="Chen C."/>
            <person name="Yan M."/>
            <person name="Daum C."/>
            <person name="Ng V."/>
            <person name="Clum A."/>
            <person name="Steindorff A."/>
            <person name="Ohm R.A."/>
            <person name="Martin F."/>
            <person name="Silar P."/>
            <person name="Natvig D.O."/>
            <person name="Lalanne C."/>
            <person name="Gautier V."/>
            <person name="Ament-Velasquez S.L."/>
            <person name="Kruys A."/>
            <person name="Hutchinson M.I."/>
            <person name="Powell A.J."/>
            <person name="Barry K."/>
            <person name="Miller A.N."/>
            <person name="Grigoriev I.V."/>
            <person name="Debuchy R."/>
            <person name="Gladieux P."/>
            <person name="Hiltunen Thoren M."/>
            <person name="Johannesson H."/>
        </authorList>
    </citation>
    <scope>NUCLEOTIDE SEQUENCE</scope>
    <source>
        <strain evidence="2">PSN309</strain>
    </source>
</reference>
<feature type="compositionally biased region" description="Low complexity" evidence="1">
    <location>
        <begin position="549"/>
        <end position="559"/>
    </location>
</feature>
<gene>
    <name evidence="2" type="ORF">QBC35DRAFT_512933</name>
</gene>
<organism evidence="2 3">
    <name type="scientific">Podospora australis</name>
    <dbReference type="NCBI Taxonomy" id="1536484"/>
    <lineage>
        <taxon>Eukaryota</taxon>
        <taxon>Fungi</taxon>
        <taxon>Dikarya</taxon>
        <taxon>Ascomycota</taxon>
        <taxon>Pezizomycotina</taxon>
        <taxon>Sordariomycetes</taxon>
        <taxon>Sordariomycetidae</taxon>
        <taxon>Sordariales</taxon>
        <taxon>Podosporaceae</taxon>
        <taxon>Podospora</taxon>
    </lineage>
</organism>
<evidence type="ECO:0000313" key="3">
    <source>
        <dbReference type="Proteomes" id="UP001302126"/>
    </source>
</evidence>
<feature type="compositionally biased region" description="Polar residues" evidence="1">
    <location>
        <begin position="478"/>
        <end position="488"/>
    </location>
</feature>
<dbReference type="Proteomes" id="UP001302126">
    <property type="component" value="Unassembled WGS sequence"/>
</dbReference>